<feature type="transmembrane region" description="Helical" evidence="1">
    <location>
        <begin position="43"/>
        <end position="60"/>
    </location>
</feature>
<gene>
    <name evidence="2" type="ORF">WCD41_02010</name>
</gene>
<name>A0ABU8MZN7_9PSEU</name>
<keyword evidence="1" id="KW-0812">Transmembrane</keyword>
<dbReference type="EMBL" id="JBBEGL010000001">
    <property type="protein sequence ID" value="MEJ2885210.1"/>
    <property type="molecule type" value="Genomic_DNA"/>
</dbReference>
<keyword evidence="3" id="KW-1185">Reference proteome</keyword>
<feature type="transmembrane region" description="Helical" evidence="1">
    <location>
        <begin position="72"/>
        <end position="96"/>
    </location>
</feature>
<keyword evidence="1" id="KW-0472">Membrane</keyword>
<sequence length="215" mass="22827">MADRYRRPREDDRPDPVTAAERVEFDALSETSLDSVTASAERWRNGLAGLTTVVTGALLIKGPANAADVPVGWRIALTILFGVGIAVSVSGLWLALRAAAGVPARIRFDDLRRNYGTVRLYKLALAERAATDLGRARAAALVASLLLAAAALTWWWAPPDPTAARSVTVTHGTARSCGVVVESDAAGLRLAVRNTPTHLTIPWTTVTSVRPGPCP</sequence>
<reference evidence="2 3" key="1">
    <citation type="submission" date="2024-03" db="EMBL/GenBank/DDBJ databases">
        <title>Actinomycetospora sp. OC33-EN06, a novel actinomycete isolated from wild orchid (Aerides multiflora).</title>
        <authorList>
            <person name="Suriyachadkun C."/>
        </authorList>
    </citation>
    <scope>NUCLEOTIDE SEQUENCE [LARGE SCALE GENOMIC DNA]</scope>
    <source>
        <strain evidence="2 3">OC33-EN06</strain>
    </source>
</reference>
<proteinExistence type="predicted"/>
<dbReference type="RefSeq" id="WP_337711703.1">
    <property type="nucleotide sequence ID" value="NZ_JBBEGL010000001.1"/>
</dbReference>
<feature type="transmembrane region" description="Helical" evidence="1">
    <location>
        <begin position="138"/>
        <end position="157"/>
    </location>
</feature>
<evidence type="ECO:0000256" key="1">
    <source>
        <dbReference type="SAM" id="Phobius"/>
    </source>
</evidence>
<keyword evidence="1" id="KW-1133">Transmembrane helix</keyword>
<evidence type="ECO:0000313" key="3">
    <source>
        <dbReference type="Proteomes" id="UP001370100"/>
    </source>
</evidence>
<dbReference type="Proteomes" id="UP001370100">
    <property type="component" value="Unassembled WGS sequence"/>
</dbReference>
<comment type="caution">
    <text evidence="2">The sequence shown here is derived from an EMBL/GenBank/DDBJ whole genome shotgun (WGS) entry which is preliminary data.</text>
</comment>
<protein>
    <submittedName>
        <fullName evidence="2">Uncharacterized protein</fullName>
    </submittedName>
</protein>
<organism evidence="2 3">
    <name type="scientific">Actinomycetospora aeridis</name>
    <dbReference type="NCBI Taxonomy" id="3129231"/>
    <lineage>
        <taxon>Bacteria</taxon>
        <taxon>Bacillati</taxon>
        <taxon>Actinomycetota</taxon>
        <taxon>Actinomycetes</taxon>
        <taxon>Pseudonocardiales</taxon>
        <taxon>Pseudonocardiaceae</taxon>
        <taxon>Actinomycetospora</taxon>
    </lineage>
</organism>
<accession>A0ABU8MZN7</accession>
<evidence type="ECO:0000313" key="2">
    <source>
        <dbReference type="EMBL" id="MEJ2885210.1"/>
    </source>
</evidence>